<accession>A0A6A6UCA6</accession>
<evidence type="ECO:0000313" key="2">
    <source>
        <dbReference type="Proteomes" id="UP000799302"/>
    </source>
</evidence>
<dbReference type="NCBIfam" id="NF040572">
    <property type="entry name" value="heme_bind_FMP"/>
    <property type="match status" value="1"/>
</dbReference>
<reference evidence="1" key="1">
    <citation type="journal article" date="2020" name="Stud. Mycol.">
        <title>101 Dothideomycetes genomes: a test case for predicting lifestyles and emergence of pathogens.</title>
        <authorList>
            <person name="Haridas S."/>
            <person name="Albert R."/>
            <person name="Binder M."/>
            <person name="Bloem J."/>
            <person name="Labutti K."/>
            <person name="Salamov A."/>
            <person name="Andreopoulos B."/>
            <person name="Baker S."/>
            <person name="Barry K."/>
            <person name="Bills G."/>
            <person name="Bluhm B."/>
            <person name="Cannon C."/>
            <person name="Castanera R."/>
            <person name="Culley D."/>
            <person name="Daum C."/>
            <person name="Ezra D."/>
            <person name="Gonzalez J."/>
            <person name="Henrissat B."/>
            <person name="Kuo A."/>
            <person name="Liang C."/>
            <person name="Lipzen A."/>
            <person name="Lutzoni F."/>
            <person name="Magnuson J."/>
            <person name="Mondo S."/>
            <person name="Nolan M."/>
            <person name="Ohm R."/>
            <person name="Pangilinan J."/>
            <person name="Park H.-J."/>
            <person name="Ramirez L."/>
            <person name="Alfaro M."/>
            <person name="Sun H."/>
            <person name="Tritt A."/>
            <person name="Yoshinaga Y."/>
            <person name="Zwiers L.-H."/>
            <person name="Turgeon B."/>
            <person name="Goodwin S."/>
            <person name="Spatafora J."/>
            <person name="Crous P."/>
            <person name="Grigoriev I."/>
        </authorList>
    </citation>
    <scope>NUCLEOTIDE SEQUENCE</scope>
    <source>
        <strain evidence="1">CBS 115976</strain>
    </source>
</reference>
<protein>
    <submittedName>
        <fullName evidence="1">Uncharacterized protein</fullName>
    </submittedName>
</protein>
<evidence type="ECO:0000313" key="1">
    <source>
        <dbReference type="EMBL" id="KAF2668738.1"/>
    </source>
</evidence>
<name>A0A6A6UCA6_9PEZI</name>
<gene>
    <name evidence="1" type="ORF">BT63DRAFT_374243</name>
</gene>
<organism evidence="1 2">
    <name type="scientific">Microthyrium microscopicum</name>
    <dbReference type="NCBI Taxonomy" id="703497"/>
    <lineage>
        <taxon>Eukaryota</taxon>
        <taxon>Fungi</taxon>
        <taxon>Dikarya</taxon>
        <taxon>Ascomycota</taxon>
        <taxon>Pezizomycotina</taxon>
        <taxon>Dothideomycetes</taxon>
        <taxon>Dothideomycetes incertae sedis</taxon>
        <taxon>Microthyriales</taxon>
        <taxon>Microthyriaceae</taxon>
        <taxon>Microthyrium</taxon>
    </lineage>
</organism>
<dbReference type="OrthoDB" id="1933717at2759"/>
<dbReference type="EMBL" id="MU004236">
    <property type="protein sequence ID" value="KAF2668738.1"/>
    <property type="molecule type" value="Genomic_DNA"/>
</dbReference>
<dbReference type="InterPro" id="IPR047975">
    <property type="entry name" value="Heme_bind_FMP"/>
</dbReference>
<dbReference type="AlphaFoldDB" id="A0A6A6UCA6"/>
<keyword evidence="2" id="KW-1185">Reference proteome</keyword>
<proteinExistence type="predicted"/>
<sequence>MANQQVLSAETITDGAPAVNASAGFKICPVDFKFQRSSPAFHRALSAKASHAVQAVQPVQAQVTEAPLGILDHFQGSFAGNGFNTIFRPQSGQTNFPTMPVNLHGFSVPDDNVLELNLTSETLEFSGSLGDVPNRGSAPQTDITLNGVPYLQKISDISNPSTGGIDGPAVPIHFEPGLWMHVPGTTLNPTEGPTLSRMASIPHGTTINAQGVAPTDANAVAGPPDIPAINITPFIINNPTSLINFPSQTASFPDVPRIPQDLTQFIAAGTITQEMLDNPNAFLRHSNEGKNIVKSVTFTVSTVRNAQSGGDTIANIDFLEGQTNKGPNADAQQVTAQFWISTLEHTLEVPRWQPGQPDIVISPGNFPQVKFIIKPVTAITEPKTITVHSTQIQYSQMVLLNFVGLSWPHASVATLHQSSPIQVDASLLASG</sequence>
<dbReference type="Proteomes" id="UP000799302">
    <property type="component" value="Unassembled WGS sequence"/>
</dbReference>